<evidence type="ECO:0000313" key="2">
    <source>
        <dbReference type="Proteomes" id="UP000830395"/>
    </source>
</evidence>
<dbReference type="Proteomes" id="UP000830395">
    <property type="component" value="Chromosome 2"/>
</dbReference>
<dbReference type="EMBL" id="CM040976">
    <property type="protein sequence ID" value="MCJ8729288.1"/>
    <property type="molecule type" value="Genomic_DNA"/>
</dbReference>
<accession>A0ACC5Y113</accession>
<gene>
    <name evidence="1" type="ORF">PDJAM_G00104450</name>
</gene>
<proteinExistence type="predicted"/>
<name>A0ACC5Y113_9TELE</name>
<organism evidence="1 2">
    <name type="scientific">Pangasius djambal</name>
    <dbReference type="NCBI Taxonomy" id="1691987"/>
    <lineage>
        <taxon>Eukaryota</taxon>
        <taxon>Metazoa</taxon>
        <taxon>Chordata</taxon>
        <taxon>Craniata</taxon>
        <taxon>Vertebrata</taxon>
        <taxon>Euteleostomi</taxon>
        <taxon>Actinopterygii</taxon>
        <taxon>Neopterygii</taxon>
        <taxon>Teleostei</taxon>
        <taxon>Ostariophysi</taxon>
        <taxon>Siluriformes</taxon>
        <taxon>Pangasiidae</taxon>
        <taxon>Pangasius</taxon>
    </lineage>
</organism>
<protein>
    <submittedName>
        <fullName evidence="1">Uncharacterized protein</fullName>
    </submittedName>
</protein>
<reference evidence="1" key="1">
    <citation type="submission" date="2020-02" db="EMBL/GenBank/DDBJ databases">
        <title>Genome sequencing of the panga catfish, Pangasius djambal.</title>
        <authorList>
            <person name="Wen M."/>
            <person name="Zahm M."/>
            <person name="Roques C."/>
            <person name="Cabau C."/>
            <person name="Klopp C."/>
            <person name="Donnadieu C."/>
            <person name="Jouanno E."/>
            <person name="Avarre J.-C."/>
            <person name="Campet M."/>
            <person name="Ha T."/>
            <person name="Dugue R."/>
            <person name="Lampietro C."/>
            <person name="Louis A."/>
            <person name="Herpin A."/>
            <person name="Echchiki A."/>
            <person name="Berthelot C."/>
            <person name="Parey E."/>
            <person name="Roest-Crollius H."/>
            <person name="Braasch I."/>
            <person name="Postlethwait J.H."/>
            <person name="Bobe J."/>
            <person name="Montfort J."/>
            <person name="Bouchez O."/>
            <person name="Begum T."/>
            <person name="Schartl M."/>
            <person name="Gustiano R."/>
            <person name="Guiguen Y."/>
        </authorList>
    </citation>
    <scope>NUCLEOTIDE SEQUENCE</scope>
    <source>
        <strain evidence="1">Pdj_M5554</strain>
    </source>
</reference>
<comment type="caution">
    <text evidence="1">The sequence shown here is derived from an EMBL/GenBank/DDBJ whole genome shotgun (WGS) entry which is preliminary data.</text>
</comment>
<sequence length="76" mass="8274">MDASSSSSSSDHSQRNQSKKNQSCESPQGSEAPVTQDVNTERRSDSLGAATELPQRKMGSKTVDDMSVMISCTNWY</sequence>
<evidence type="ECO:0000313" key="1">
    <source>
        <dbReference type="EMBL" id="MCJ8729288.1"/>
    </source>
</evidence>
<keyword evidence="2" id="KW-1185">Reference proteome</keyword>